<proteinExistence type="predicted"/>
<comment type="caution">
    <text evidence="2">The sequence shown here is derived from an EMBL/GenBank/DDBJ whole genome shotgun (WGS) entry which is preliminary data.</text>
</comment>
<protein>
    <recommendedName>
        <fullName evidence="4">Retrotransposon gag domain-containing protein</fullName>
    </recommendedName>
</protein>
<dbReference type="Proteomes" id="UP000265520">
    <property type="component" value="Unassembled WGS sequence"/>
</dbReference>
<evidence type="ECO:0000313" key="2">
    <source>
        <dbReference type="EMBL" id="MCI08211.1"/>
    </source>
</evidence>
<feature type="region of interest" description="Disordered" evidence="1">
    <location>
        <begin position="27"/>
        <end position="73"/>
    </location>
</feature>
<evidence type="ECO:0000313" key="3">
    <source>
        <dbReference type="Proteomes" id="UP000265520"/>
    </source>
</evidence>
<dbReference type="EMBL" id="LXQA010068173">
    <property type="protein sequence ID" value="MCI08211.1"/>
    <property type="molecule type" value="Genomic_DNA"/>
</dbReference>
<reference evidence="2 3" key="1">
    <citation type="journal article" date="2018" name="Front. Plant Sci.">
        <title>Red Clover (Trifolium pratense) and Zigzag Clover (T. medium) - A Picture of Genomic Similarities and Differences.</title>
        <authorList>
            <person name="Dluhosova J."/>
            <person name="Istvanek J."/>
            <person name="Nedelnik J."/>
            <person name="Repkova J."/>
        </authorList>
    </citation>
    <scope>NUCLEOTIDE SEQUENCE [LARGE SCALE GENOMIC DNA]</scope>
    <source>
        <strain evidence="3">cv. 10/8</strain>
        <tissue evidence="2">Leaf</tissue>
    </source>
</reference>
<evidence type="ECO:0008006" key="4">
    <source>
        <dbReference type="Google" id="ProtNLM"/>
    </source>
</evidence>
<keyword evidence="3" id="KW-1185">Reference proteome</keyword>
<feature type="non-terminal residue" evidence="2">
    <location>
        <position position="144"/>
    </location>
</feature>
<accession>A0A392P7W8</accession>
<name>A0A392P7W8_9FABA</name>
<organism evidence="2 3">
    <name type="scientific">Trifolium medium</name>
    <dbReference type="NCBI Taxonomy" id="97028"/>
    <lineage>
        <taxon>Eukaryota</taxon>
        <taxon>Viridiplantae</taxon>
        <taxon>Streptophyta</taxon>
        <taxon>Embryophyta</taxon>
        <taxon>Tracheophyta</taxon>
        <taxon>Spermatophyta</taxon>
        <taxon>Magnoliopsida</taxon>
        <taxon>eudicotyledons</taxon>
        <taxon>Gunneridae</taxon>
        <taxon>Pentapetalae</taxon>
        <taxon>rosids</taxon>
        <taxon>fabids</taxon>
        <taxon>Fabales</taxon>
        <taxon>Fabaceae</taxon>
        <taxon>Papilionoideae</taxon>
        <taxon>50 kb inversion clade</taxon>
        <taxon>NPAAA clade</taxon>
        <taxon>Hologalegina</taxon>
        <taxon>IRL clade</taxon>
        <taxon>Trifolieae</taxon>
        <taxon>Trifolium</taxon>
    </lineage>
</organism>
<sequence length="144" mass="16894">MDGVRSDSVKQRLGSLEATMEQIRAVLVNQQTRPRHRRGSPQTEDDDSDRSTVSRGSRPHMERGGVSHTHRYQGNRRKLEIPIFKGDDAFGWLVRIERYFRLNGVRVHEKLDAAVIALEEKALHWFQWWEEQTPSRAWDEFKIA</sequence>
<evidence type="ECO:0000256" key="1">
    <source>
        <dbReference type="SAM" id="MobiDB-lite"/>
    </source>
</evidence>
<dbReference type="AlphaFoldDB" id="A0A392P7W8"/>